<evidence type="ECO:0000256" key="9">
    <source>
        <dbReference type="ARBA" id="ARBA00047651"/>
    </source>
</evidence>
<reference evidence="10" key="1">
    <citation type="submission" date="2018-06" db="EMBL/GenBank/DDBJ databases">
        <authorList>
            <consortium name="Pathogen Informatics"/>
            <person name="Doyle S."/>
        </authorList>
    </citation>
    <scope>NUCLEOTIDE SEQUENCE [LARGE SCALE GENOMIC DNA]</scope>
    <source>
        <strain evidence="10">NCTC11421</strain>
    </source>
</reference>
<evidence type="ECO:0000256" key="5">
    <source>
        <dbReference type="ARBA" id="ARBA00023133"/>
    </source>
</evidence>
<evidence type="ECO:0000256" key="4">
    <source>
        <dbReference type="ARBA" id="ARBA00020771"/>
    </source>
</evidence>
<evidence type="ECO:0000313" key="10">
    <source>
        <dbReference type="EMBL" id="SUA24276.1"/>
    </source>
</evidence>
<comment type="catalytic activity">
    <reaction evidence="9">
        <text>2 5-aminolevulinate = porphobilinogen + 2 H2O + H(+)</text>
        <dbReference type="Rhea" id="RHEA:24064"/>
        <dbReference type="ChEBI" id="CHEBI:15377"/>
        <dbReference type="ChEBI" id="CHEBI:15378"/>
        <dbReference type="ChEBI" id="CHEBI:58126"/>
        <dbReference type="ChEBI" id="CHEBI:356416"/>
        <dbReference type="EC" id="4.2.1.24"/>
    </reaction>
</comment>
<protein>
    <recommendedName>
        <fullName evidence="4">Delta-aminolevulinic acid dehydratase</fullName>
        <ecNumber evidence="3">4.2.1.24</ecNumber>
    </recommendedName>
    <alternativeName>
        <fullName evidence="8">Porphobilinogen synthase</fullName>
    </alternativeName>
</protein>
<dbReference type="UniPathway" id="UPA00251">
    <property type="reaction ID" value="UER00318"/>
</dbReference>
<comment type="similarity">
    <text evidence="2">Belongs to the ALAD family.</text>
</comment>
<evidence type="ECO:0000256" key="8">
    <source>
        <dbReference type="ARBA" id="ARBA00032837"/>
    </source>
</evidence>
<dbReference type="GO" id="GO:0004655">
    <property type="term" value="F:porphobilinogen synthase activity"/>
    <property type="evidence" value="ECO:0007669"/>
    <property type="project" value="UniProtKB-EC"/>
</dbReference>
<dbReference type="SUPFAM" id="SSF51569">
    <property type="entry name" value="Aldolase"/>
    <property type="match status" value="1"/>
</dbReference>
<dbReference type="AlphaFoldDB" id="A0A378W0G0"/>
<accession>A0A378W0G0</accession>
<dbReference type="Pfam" id="PF00490">
    <property type="entry name" value="ALAD"/>
    <property type="match status" value="1"/>
</dbReference>
<proteinExistence type="inferred from homology"/>
<organism evidence="10">
    <name type="scientific">Neisseria gonorrhoeae</name>
    <dbReference type="NCBI Taxonomy" id="485"/>
    <lineage>
        <taxon>Bacteria</taxon>
        <taxon>Pseudomonadati</taxon>
        <taxon>Pseudomonadota</taxon>
        <taxon>Betaproteobacteria</taxon>
        <taxon>Neisseriales</taxon>
        <taxon>Neisseriaceae</taxon>
        <taxon>Neisseria</taxon>
    </lineage>
</organism>
<keyword evidence="5" id="KW-0350">Heme biosynthesis</keyword>
<dbReference type="EMBL" id="UGRI01000001">
    <property type="protein sequence ID" value="SUA24276.1"/>
    <property type="molecule type" value="Genomic_DNA"/>
</dbReference>
<sequence>MQFPYRNVPASRMRRMRRDDFSRRLMREHMLTADDLIYPVFVLEGRRARRMCLLCRA</sequence>
<evidence type="ECO:0000256" key="7">
    <source>
        <dbReference type="ARBA" id="ARBA00023244"/>
    </source>
</evidence>
<evidence type="ECO:0000256" key="6">
    <source>
        <dbReference type="ARBA" id="ARBA00023239"/>
    </source>
</evidence>
<keyword evidence="7" id="KW-0627">Porphyrin biosynthesis</keyword>
<comment type="pathway">
    <text evidence="1">Porphyrin-containing compound metabolism; protoporphyrin-IX biosynthesis; coproporphyrinogen-III from 5-aminolevulinate: step 1/4.</text>
</comment>
<dbReference type="GO" id="GO:0006782">
    <property type="term" value="P:protoporphyrinogen IX biosynthetic process"/>
    <property type="evidence" value="ECO:0007669"/>
    <property type="project" value="UniProtKB-UniPathway"/>
</dbReference>
<dbReference type="InterPro" id="IPR013785">
    <property type="entry name" value="Aldolase_TIM"/>
</dbReference>
<dbReference type="EC" id="4.2.1.24" evidence="3"/>
<evidence type="ECO:0000256" key="3">
    <source>
        <dbReference type="ARBA" id="ARBA00012053"/>
    </source>
</evidence>
<evidence type="ECO:0000256" key="2">
    <source>
        <dbReference type="ARBA" id="ARBA00008055"/>
    </source>
</evidence>
<name>A0A378W0G0_NEIGO</name>
<evidence type="ECO:0000256" key="1">
    <source>
        <dbReference type="ARBA" id="ARBA00004694"/>
    </source>
</evidence>
<keyword evidence="6 10" id="KW-0456">Lyase</keyword>
<dbReference type="InterPro" id="IPR001731">
    <property type="entry name" value="ALAD"/>
</dbReference>
<dbReference type="Gene3D" id="3.20.20.70">
    <property type="entry name" value="Aldolase class I"/>
    <property type="match status" value="1"/>
</dbReference>
<dbReference type="GO" id="GO:0046872">
    <property type="term" value="F:metal ion binding"/>
    <property type="evidence" value="ECO:0007669"/>
    <property type="project" value="InterPro"/>
</dbReference>
<gene>
    <name evidence="10" type="primary">hemB_2</name>
    <name evidence="10" type="ORF">NCTC11421_02273</name>
</gene>